<dbReference type="InterPro" id="IPR011990">
    <property type="entry name" value="TPR-like_helical_dom_sf"/>
</dbReference>
<dbReference type="PANTHER" id="PTHR47447:SF21">
    <property type="entry name" value="PENTACOTRIPEPTIDE-REPEAT REGION OF PRORP DOMAIN-CONTAINING PROTEIN"/>
    <property type="match status" value="1"/>
</dbReference>
<evidence type="ECO:0008006" key="6">
    <source>
        <dbReference type="Google" id="ProtNLM"/>
    </source>
</evidence>
<comment type="caution">
    <text evidence="4">The sequence shown here is derived from an EMBL/GenBank/DDBJ whole genome shotgun (WGS) entry which is preliminary data.</text>
</comment>
<feature type="repeat" description="PPR" evidence="3">
    <location>
        <begin position="164"/>
        <end position="198"/>
    </location>
</feature>
<accession>A0A6A6K531</accession>
<dbReference type="NCBIfam" id="TIGR00756">
    <property type="entry name" value="PPR"/>
    <property type="match status" value="5"/>
</dbReference>
<evidence type="ECO:0000313" key="4">
    <source>
        <dbReference type="EMBL" id="KAF2283196.1"/>
    </source>
</evidence>
<feature type="repeat" description="PPR" evidence="3">
    <location>
        <begin position="343"/>
        <end position="377"/>
    </location>
</feature>
<dbReference type="Proteomes" id="UP000467840">
    <property type="component" value="Unassembled WGS sequence"/>
</dbReference>
<keyword evidence="5" id="KW-1185">Reference proteome</keyword>
<gene>
    <name evidence="4" type="ORF">GH714_043526</name>
</gene>
<protein>
    <recommendedName>
        <fullName evidence="6">Pentacotripeptide-repeat region of PRORP domain-containing protein</fullName>
    </recommendedName>
</protein>
<dbReference type="SUPFAM" id="SSF48452">
    <property type="entry name" value="TPR-like"/>
    <property type="match status" value="1"/>
</dbReference>
<organism evidence="4 5">
    <name type="scientific">Hevea brasiliensis</name>
    <name type="common">Para rubber tree</name>
    <name type="synonym">Siphonia brasiliensis</name>
    <dbReference type="NCBI Taxonomy" id="3981"/>
    <lineage>
        <taxon>Eukaryota</taxon>
        <taxon>Viridiplantae</taxon>
        <taxon>Streptophyta</taxon>
        <taxon>Embryophyta</taxon>
        <taxon>Tracheophyta</taxon>
        <taxon>Spermatophyta</taxon>
        <taxon>Magnoliopsida</taxon>
        <taxon>eudicotyledons</taxon>
        <taxon>Gunneridae</taxon>
        <taxon>Pentapetalae</taxon>
        <taxon>rosids</taxon>
        <taxon>fabids</taxon>
        <taxon>Malpighiales</taxon>
        <taxon>Euphorbiaceae</taxon>
        <taxon>Crotonoideae</taxon>
        <taxon>Micrandreae</taxon>
        <taxon>Hevea</taxon>
    </lineage>
</organism>
<dbReference type="PROSITE" id="PS51375">
    <property type="entry name" value="PPR"/>
    <property type="match status" value="6"/>
</dbReference>
<name>A0A6A6K531_HEVBR</name>
<sequence length="484" mass="54445">MVKEAEAIIDEMDKSSQHIDEHSLPGIMKMYINKGLLDRAKSLFDKCQLEGGLSSRDSRGNSRCLCEKGLWTEAEAVFHRMRALAGQRRDILEYNVMIKAYGKGKLYEKAFSLFKLMSTKKWFAGVKPNEVVYGAIINGYAEAGKVEEALEYFCKMEECGISANQIVLTSLIKVYSKLGSFDSAKQLYQKMMCLEGGPDIIASNSMISLYAELGMISEAELVFNNLREKEEMKQSDLLRDNMSYNKVMACFASDGQLLECGKLLHEMIGQKLLPDDGTFKILFTVLKKGGLPTEAVMQLEYSYQEGKPYARQAIITSVFSVVGLHALALESCEIFTKADVALDSFAYNVAIYAYGSSGEIDKALNTFMKMQDEGLEPDLVTCINLVHCYGKAGMVEGVKRIYSQIKYGEIKPNDSLFKTVVDAYKDANRPDLVELVNQELRFGFDSQQFSDAILIHNNILSILKLKMGLMDNRQAYRVHKIFMF</sequence>
<feature type="repeat" description="PPR" evidence="3">
    <location>
        <begin position="90"/>
        <end position="124"/>
    </location>
</feature>
<dbReference type="Gene3D" id="1.25.40.10">
    <property type="entry name" value="Tetratricopeptide repeat domain"/>
    <property type="match status" value="3"/>
</dbReference>
<evidence type="ECO:0000256" key="2">
    <source>
        <dbReference type="ARBA" id="ARBA00022737"/>
    </source>
</evidence>
<feature type="repeat" description="PPR" evidence="3">
    <location>
        <begin position="378"/>
        <end position="412"/>
    </location>
</feature>
<evidence type="ECO:0000256" key="1">
    <source>
        <dbReference type="ARBA" id="ARBA00007626"/>
    </source>
</evidence>
<dbReference type="Pfam" id="PF01535">
    <property type="entry name" value="PPR"/>
    <property type="match status" value="4"/>
</dbReference>
<feature type="repeat" description="PPR" evidence="3">
    <location>
        <begin position="129"/>
        <end position="163"/>
    </location>
</feature>
<dbReference type="InterPro" id="IPR002885">
    <property type="entry name" value="PPR_rpt"/>
</dbReference>
<dbReference type="Pfam" id="PF13041">
    <property type="entry name" value="PPR_2"/>
    <property type="match status" value="2"/>
</dbReference>
<dbReference type="EMBL" id="JAAGAX010000020">
    <property type="protein sequence ID" value="KAF2283196.1"/>
    <property type="molecule type" value="Genomic_DNA"/>
</dbReference>
<feature type="repeat" description="PPR" evidence="3">
    <location>
        <begin position="240"/>
        <end position="274"/>
    </location>
</feature>
<proteinExistence type="inferred from homology"/>
<dbReference type="PANTHER" id="PTHR47447">
    <property type="entry name" value="OS03G0856100 PROTEIN"/>
    <property type="match status" value="1"/>
</dbReference>
<comment type="similarity">
    <text evidence="1">Belongs to the PPR family. P subfamily.</text>
</comment>
<reference evidence="4 5" key="1">
    <citation type="journal article" date="2020" name="Mol. Plant">
        <title>The Chromosome-Based Rubber Tree Genome Provides New Insights into Spurge Genome Evolution and Rubber Biosynthesis.</title>
        <authorList>
            <person name="Liu J."/>
            <person name="Shi C."/>
            <person name="Shi C.C."/>
            <person name="Li W."/>
            <person name="Zhang Q.J."/>
            <person name="Zhang Y."/>
            <person name="Li K."/>
            <person name="Lu H.F."/>
            <person name="Shi C."/>
            <person name="Zhu S.T."/>
            <person name="Xiao Z.Y."/>
            <person name="Nan H."/>
            <person name="Yue Y."/>
            <person name="Zhu X.G."/>
            <person name="Wu Y."/>
            <person name="Hong X.N."/>
            <person name="Fan G.Y."/>
            <person name="Tong Y."/>
            <person name="Zhang D."/>
            <person name="Mao C.L."/>
            <person name="Liu Y.L."/>
            <person name="Hao S.J."/>
            <person name="Liu W.Q."/>
            <person name="Lv M.Q."/>
            <person name="Zhang H.B."/>
            <person name="Liu Y."/>
            <person name="Hu-Tang G.R."/>
            <person name="Wang J.P."/>
            <person name="Wang J.H."/>
            <person name="Sun Y.H."/>
            <person name="Ni S.B."/>
            <person name="Chen W.B."/>
            <person name="Zhang X.C."/>
            <person name="Jiao Y.N."/>
            <person name="Eichler E.E."/>
            <person name="Li G.H."/>
            <person name="Liu X."/>
            <person name="Gao L.Z."/>
        </authorList>
    </citation>
    <scope>NUCLEOTIDE SEQUENCE [LARGE SCALE GENOMIC DNA]</scope>
    <source>
        <strain evidence="5">cv. GT1</strain>
        <tissue evidence="4">Leaf</tissue>
    </source>
</reference>
<evidence type="ECO:0000256" key="3">
    <source>
        <dbReference type="PROSITE-ProRule" id="PRU00708"/>
    </source>
</evidence>
<evidence type="ECO:0000313" key="5">
    <source>
        <dbReference type="Proteomes" id="UP000467840"/>
    </source>
</evidence>
<keyword evidence="2" id="KW-0677">Repeat</keyword>
<dbReference type="AlphaFoldDB" id="A0A6A6K531"/>